<proteinExistence type="predicted"/>
<dbReference type="Proteomes" id="UP001345013">
    <property type="component" value="Unassembled WGS sequence"/>
</dbReference>
<dbReference type="EMBL" id="JAVRRG010000294">
    <property type="protein sequence ID" value="KAK5073422.1"/>
    <property type="molecule type" value="Genomic_DNA"/>
</dbReference>
<protein>
    <submittedName>
        <fullName evidence="1">Uncharacterized protein</fullName>
    </submittedName>
</protein>
<accession>A0ABR0JV76</accession>
<evidence type="ECO:0000313" key="2">
    <source>
        <dbReference type="Proteomes" id="UP001345013"/>
    </source>
</evidence>
<organism evidence="1 2">
    <name type="scientific">Lithohypha guttulata</name>
    <dbReference type="NCBI Taxonomy" id="1690604"/>
    <lineage>
        <taxon>Eukaryota</taxon>
        <taxon>Fungi</taxon>
        <taxon>Dikarya</taxon>
        <taxon>Ascomycota</taxon>
        <taxon>Pezizomycotina</taxon>
        <taxon>Eurotiomycetes</taxon>
        <taxon>Chaetothyriomycetidae</taxon>
        <taxon>Chaetothyriales</taxon>
        <taxon>Trichomeriaceae</taxon>
        <taxon>Lithohypha</taxon>
    </lineage>
</organism>
<reference evidence="1 2" key="1">
    <citation type="submission" date="2023-08" db="EMBL/GenBank/DDBJ databases">
        <title>Black Yeasts Isolated from many extreme environments.</title>
        <authorList>
            <person name="Coleine C."/>
            <person name="Stajich J.E."/>
            <person name="Selbmann L."/>
        </authorList>
    </citation>
    <scope>NUCLEOTIDE SEQUENCE [LARGE SCALE GENOMIC DNA]</scope>
    <source>
        <strain evidence="1 2">CCFEE 5885</strain>
    </source>
</reference>
<evidence type="ECO:0000313" key="1">
    <source>
        <dbReference type="EMBL" id="KAK5073422.1"/>
    </source>
</evidence>
<gene>
    <name evidence="1" type="ORF">LTR24_010259</name>
</gene>
<sequence length="127" mass="13991">MNAFYEKTEQGGSIDIFYSTSQAWSSKTFPADDVSGPDAQSVSALMSVTVDGRDMLITLFGERDPSSLGHAGVDKMRGDCWLYDIAAERWQKVEFPSAKAPPPRGLLDADPVDKCKVVGCRRIERDQ</sequence>
<comment type="caution">
    <text evidence="1">The sequence shown here is derived from an EMBL/GenBank/DDBJ whole genome shotgun (WGS) entry which is preliminary data.</text>
</comment>
<name>A0ABR0JV76_9EURO</name>
<keyword evidence="2" id="KW-1185">Reference proteome</keyword>